<evidence type="ECO:0000313" key="2">
    <source>
        <dbReference type="Proteomes" id="UP000752814"/>
    </source>
</evidence>
<sequence>MQKYQLNQDEMVAVLNKTKYGVLSTIGEDGFPYGVPVNFVYVDNKVYIHGRKIGEKVSNLTNNCKCCFTVAREYGYEFTGEHACDTTTVYESVIIRGCAHVVDDLEVKKKVLLATIDKIVPGRTNMDEKKVSPTGVYEIEIKSMTGKYHKACEGAKVVQ</sequence>
<dbReference type="InterPro" id="IPR024747">
    <property type="entry name" value="Pyridox_Oxase-rel"/>
</dbReference>
<dbReference type="PANTHER" id="PTHR34071">
    <property type="entry name" value="5-NITROIMIDAZOLE ANTIBIOTICS RESISTANCE PROTEIN, NIMA-FAMILY-RELATED PROTEIN-RELATED"/>
    <property type="match status" value="1"/>
</dbReference>
<dbReference type="InterPro" id="IPR012349">
    <property type="entry name" value="Split_barrel_FMN-bd"/>
</dbReference>
<proteinExistence type="predicted"/>
<evidence type="ECO:0008006" key="3">
    <source>
        <dbReference type="Google" id="ProtNLM"/>
    </source>
</evidence>
<evidence type="ECO:0000313" key="1">
    <source>
        <dbReference type="EMBL" id="TQS81493.1"/>
    </source>
</evidence>
<accession>A0A8J8PEZ8</accession>
<dbReference type="RefSeq" id="WP_020448071.1">
    <property type="nucleotide sequence ID" value="NZ_CAYBCA010000015.1"/>
</dbReference>
<reference evidence="1" key="1">
    <citation type="submission" date="2016-03" db="EMBL/GenBank/DDBJ databases">
        <authorList>
            <person name="Borrel G."/>
            <person name="Mccann A."/>
            <person name="O'Toole P.W."/>
        </authorList>
    </citation>
    <scope>NUCLEOTIDE SEQUENCE</scope>
    <source>
        <strain evidence="1">183</strain>
    </source>
</reference>
<dbReference type="PANTHER" id="PTHR34071:SF2">
    <property type="entry name" value="FLAVIN-NUCLEOTIDE-BINDING PROTEIN"/>
    <property type="match status" value="1"/>
</dbReference>
<dbReference type="Pfam" id="PF12900">
    <property type="entry name" value="Pyridox_ox_2"/>
    <property type="match status" value="1"/>
</dbReference>
<name>A0A8J8PEZ8_9ARCH</name>
<dbReference type="EMBL" id="LVVT01000022">
    <property type="protein sequence ID" value="TQS81493.1"/>
    <property type="molecule type" value="Genomic_DNA"/>
</dbReference>
<dbReference type="SUPFAM" id="SSF50475">
    <property type="entry name" value="FMN-binding split barrel"/>
    <property type="match status" value="1"/>
</dbReference>
<dbReference type="Gene3D" id="2.30.110.10">
    <property type="entry name" value="Electron Transport, Fmn-binding Protein, Chain A"/>
    <property type="match status" value="1"/>
</dbReference>
<protein>
    <recommendedName>
        <fullName evidence="3">Flavin-nucleotide-binding protein</fullName>
    </recommendedName>
</protein>
<gene>
    <name evidence="1" type="ORF">A3207_03570</name>
</gene>
<comment type="caution">
    <text evidence="1">The sequence shown here is derived from an EMBL/GenBank/DDBJ whole genome shotgun (WGS) entry which is preliminary data.</text>
</comment>
<dbReference type="OMA" id="GVENPCD"/>
<dbReference type="Proteomes" id="UP000752814">
    <property type="component" value="Unassembled WGS sequence"/>
</dbReference>
<dbReference type="AlphaFoldDB" id="A0A8J8PEZ8"/>
<organism evidence="1 2">
    <name type="scientific">Candidatus Methanomassiliicoccus intestinalis</name>
    <dbReference type="NCBI Taxonomy" id="1406512"/>
    <lineage>
        <taxon>Archaea</taxon>
        <taxon>Methanobacteriati</taxon>
        <taxon>Thermoplasmatota</taxon>
        <taxon>Thermoplasmata</taxon>
        <taxon>Methanomassiliicoccales</taxon>
        <taxon>Methanomassiliicoccaceae</taxon>
        <taxon>Methanomassiliicoccus</taxon>
    </lineage>
</organism>